<dbReference type="AlphaFoldDB" id="A0A2I0INR4"/>
<reference evidence="3 4" key="1">
    <citation type="submission" date="2017-11" db="EMBL/GenBank/DDBJ databases">
        <title>De-novo sequencing of pomegranate (Punica granatum L.) genome.</title>
        <authorList>
            <person name="Akparov Z."/>
            <person name="Amiraslanov A."/>
            <person name="Hajiyeva S."/>
            <person name="Abbasov M."/>
            <person name="Kaur K."/>
            <person name="Hamwieh A."/>
            <person name="Solovyev V."/>
            <person name="Salamov A."/>
            <person name="Braich B."/>
            <person name="Kosarev P."/>
            <person name="Mahmoud A."/>
            <person name="Hajiyev E."/>
            <person name="Babayeva S."/>
            <person name="Izzatullayeva V."/>
            <person name="Mammadov A."/>
            <person name="Mammadov A."/>
            <person name="Sharifova S."/>
            <person name="Ojaghi J."/>
            <person name="Eynullazada K."/>
            <person name="Bayramov B."/>
            <person name="Abdulazimova A."/>
            <person name="Shahmuradov I."/>
        </authorList>
    </citation>
    <scope>NUCLEOTIDE SEQUENCE [LARGE SCALE GENOMIC DNA]</scope>
    <source>
        <strain evidence="4">cv. AG2017</strain>
        <tissue evidence="3">Leaf</tissue>
    </source>
</reference>
<evidence type="ECO:0000259" key="2">
    <source>
        <dbReference type="Pfam" id="PF14392"/>
    </source>
</evidence>
<feature type="compositionally biased region" description="Basic and acidic residues" evidence="1">
    <location>
        <begin position="215"/>
        <end position="230"/>
    </location>
</feature>
<dbReference type="Pfam" id="PF14392">
    <property type="entry name" value="zf-CCHC_4"/>
    <property type="match status" value="1"/>
</dbReference>
<dbReference type="Proteomes" id="UP000233551">
    <property type="component" value="Unassembled WGS sequence"/>
</dbReference>
<feature type="compositionally biased region" description="Low complexity" evidence="1">
    <location>
        <begin position="134"/>
        <end position="148"/>
    </location>
</feature>
<evidence type="ECO:0000313" key="3">
    <source>
        <dbReference type="EMBL" id="PKI45648.1"/>
    </source>
</evidence>
<feature type="domain" description="Zinc knuckle CX2CX4HX4C" evidence="2">
    <location>
        <begin position="63"/>
        <end position="104"/>
    </location>
</feature>
<dbReference type="EMBL" id="PGOL01002702">
    <property type="protein sequence ID" value="PKI45648.1"/>
    <property type="molecule type" value="Genomic_DNA"/>
</dbReference>
<name>A0A2I0INR4_PUNGR</name>
<accession>A0A2I0INR4</accession>
<gene>
    <name evidence="3" type="ORF">CRG98_033964</name>
</gene>
<proteinExistence type="predicted"/>
<keyword evidence="4" id="KW-1185">Reference proteome</keyword>
<dbReference type="InterPro" id="IPR025836">
    <property type="entry name" value="Zn_knuckle_CX2CX4HX4C"/>
</dbReference>
<feature type="region of interest" description="Disordered" evidence="1">
    <location>
        <begin position="130"/>
        <end position="164"/>
    </location>
</feature>
<protein>
    <recommendedName>
        <fullName evidence="2">Zinc knuckle CX2CX4HX4C domain-containing protein</fullName>
    </recommendedName>
</protein>
<evidence type="ECO:0000313" key="4">
    <source>
        <dbReference type="Proteomes" id="UP000233551"/>
    </source>
</evidence>
<sequence length="263" mass="30007">MTKKHKNQSHSSSSLSLSALNLHYQKPSYHDSYKPGTSKKGVTITPKKYTDDILVCLFKDKKDRLYVERDRAWKNGKATWVYFKYEHLKTFCYNCGILGHDQSHYMSDSPATLNLYGPWLHFDNQFDIPPPQVSANPTPSLTPTPASLHLDSETPSLLHRSSTSQKPKYMLSFNFSGSDTNRTEESDNTSRINAPSRMYYEQGQKSSTIAYPKKAEGTEEPKDFLHRGDFRGNPTGKKNLRKPARPISLSTDSLYSRLIEMRA</sequence>
<feature type="compositionally biased region" description="Polar residues" evidence="1">
    <location>
        <begin position="153"/>
        <end position="164"/>
    </location>
</feature>
<comment type="caution">
    <text evidence="3">The sequence shown here is derived from an EMBL/GenBank/DDBJ whole genome shotgun (WGS) entry which is preliminary data.</text>
</comment>
<evidence type="ECO:0000256" key="1">
    <source>
        <dbReference type="SAM" id="MobiDB-lite"/>
    </source>
</evidence>
<organism evidence="3 4">
    <name type="scientific">Punica granatum</name>
    <name type="common">Pomegranate</name>
    <dbReference type="NCBI Taxonomy" id="22663"/>
    <lineage>
        <taxon>Eukaryota</taxon>
        <taxon>Viridiplantae</taxon>
        <taxon>Streptophyta</taxon>
        <taxon>Embryophyta</taxon>
        <taxon>Tracheophyta</taxon>
        <taxon>Spermatophyta</taxon>
        <taxon>Magnoliopsida</taxon>
        <taxon>eudicotyledons</taxon>
        <taxon>Gunneridae</taxon>
        <taxon>Pentapetalae</taxon>
        <taxon>rosids</taxon>
        <taxon>malvids</taxon>
        <taxon>Myrtales</taxon>
        <taxon>Lythraceae</taxon>
        <taxon>Punica</taxon>
    </lineage>
</organism>
<feature type="region of interest" description="Disordered" evidence="1">
    <location>
        <begin position="215"/>
        <end position="245"/>
    </location>
</feature>